<evidence type="ECO:0000313" key="2">
    <source>
        <dbReference type="Proteomes" id="UP000504621"/>
    </source>
</evidence>
<keyword evidence="2" id="KW-1185">Reference proteome</keyword>
<dbReference type="Proteomes" id="UP000504621">
    <property type="component" value="Unplaced"/>
</dbReference>
<dbReference type="RefSeq" id="XP_021293903.1">
    <property type="nucleotide sequence ID" value="XM_021438228.1"/>
</dbReference>
<sequence length="87" mass="9539">MADSEHSSSDATFVDSRGGLLLPGESLEGQQRKLRRIGTLGARQVNDMSQNLDRTFLCQMFVVLVELMPITDDTACWVLVAPTLNGN</sequence>
<proteinExistence type="predicted"/>
<accession>A0A6J1B3V8</accession>
<dbReference type="AlphaFoldDB" id="A0A6J1B3V8"/>
<name>A0A6J1B3V8_9ROSI</name>
<evidence type="ECO:0000256" key="1">
    <source>
        <dbReference type="SAM" id="MobiDB-lite"/>
    </source>
</evidence>
<gene>
    <name evidence="3" type="primary">LOC110423831</name>
</gene>
<protein>
    <submittedName>
        <fullName evidence="3">Uncharacterized protein LOC110423831 isoform X1</fullName>
    </submittedName>
</protein>
<evidence type="ECO:0000313" key="3">
    <source>
        <dbReference type="RefSeq" id="XP_021293903.1"/>
    </source>
</evidence>
<dbReference type="GeneID" id="110423831"/>
<feature type="region of interest" description="Disordered" evidence="1">
    <location>
        <begin position="1"/>
        <end position="24"/>
    </location>
</feature>
<reference evidence="3" key="1">
    <citation type="submission" date="2025-08" db="UniProtKB">
        <authorList>
            <consortium name="RefSeq"/>
        </authorList>
    </citation>
    <scope>IDENTIFICATION</scope>
    <source>
        <tissue evidence="3">Leaf</tissue>
    </source>
</reference>
<organism evidence="2 3">
    <name type="scientific">Herrania umbratica</name>
    <dbReference type="NCBI Taxonomy" id="108875"/>
    <lineage>
        <taxon>Eukaryota</taxon>
        <taxon>Viridiplantae</taxon>
        <taxon>Streptophyta</taxon>
        <taxon>Embryophyta</taxon>
        <taxon>Tracheophyta</taxon>
        <taxon>Spermatophyta</taxon>
        <taxon>Magnoliopsida</taxon>
        <taxon>eudicotyledons</taxon>
        <taxon>Gunneridae</taxon>
        <taxon>Pentapetalae</taxon>
        <taxon>rosids</taxon>
        <taxon>malvids</taxon>
        <taxon>Malvales</taxon>
        <taxon>Malvaceae</taxon>
        <taxon>Byttnerioideae</taxon>
        <taxon>Herrania</taxon>
    </lineage>
</organism>